<name>A0A1W0A572_9STRA</name>
<dbReference type="PANTHER" id="PTHR31827">
    <property type="entry name" value="EMB|CAB89363.1"/>
    <property type="match status" value="1"/>
</dbReference>
<gene>
    <name evidence="2" type="ORF">THRCLA_02441</name>
</gene>
<evidence type="ECO:0000313" key="2">
    <source>
        <dbReference type="EMBL" id="OQS05434.1"/>
    </source>
</evidence>
<evidence type="ECO:0000259" key="1">
    <source>
        <dbReference type="Pfam" id="PF24906"/>
    </source>
</evidence>
<keyword evidence="3" id="KW-1185">Reference proteome</keyword>
<dbReference type="InterPro" id="IPR056866">
    <property type="entry name" value="Znf_WRKY19"/>
</dbReference>
<protein>
    <recommendedName>
        <fullName evidence="1">WRKY19-like zinc finger domain-containing protein</fullName>
    </recommendedName>
</protein>
<dbReference type="AlphaFoldDB" id="A0A1W0A572"/>
<dbReference type="OrthoDB" id="58342at2759"/>
<comment type="caution">
    <text evidence="2">The sequence shown here is derived from an EMBL/GenBank/DDBJ whole genome shotgun (WGS) entry which is preliminary data.</text>
</comment>
<organism evidence="2 3">
    <name type="scientific">Thraustotheca clavata</name>
    <dbReference type="NCBI Taxonomy" id="74557"/>
    <lineage>
        <taxon>Eukaryota</taxon>
        <taxon>Sar</taxon>
        <taxon>Stramenopiles</taxon>
        <taxon>Oomycota</taxon>
        <taxon>Saprolegniomycetes</taxon>
        <taxon>Saprolegniales</taxon>
        <taxon>Achlyaceae</taxon>
        <taxon>Thraustotheca</taxon>
    </lineage>
</organism>
<feature type="domain" description="WRKY19-like zinc finger" evidence="1">
    <location>
        <begin position="187"/>
        <end position="209"/>
    </location>
</feature>
<sequence length="285" mass="31653">MSIDKLPEAPTLVTRLMRMESFMDEAKAMESMYQPLFMDKTDLLDMEMDPFNFELDTLDLPADDLPTLNFSIACDPSMEVNLDWDMMYPKKPMELAMPCAIESPKATPKRVPLAPRTAPHPNANSFLPLVKPAFAPTLSIKKPEAPAEDIEEAMLSPTSSARKICTQTGCTNRARSHQKCKKHGGARRCTHAGCLKNSQSRGLCIAHGGGSRCRYEGCHRASQSRGLCKSHGGGKFCAVEGCKKKAHLKQLCRMHGGGERCKVNKCMKWAQRKGWCMAHAKELDH</sequence>
<dbReference type="STRING" id="74557.A0A1W0A572"/>
<reference evidence="2 3" key="1">
    <citation type="journal article" date="2014" name="Genome Biol. Evol.">
        <title>The secreted proteins of Achlya hypogyna and Thraustotheca clavata identify the ancestral oomycete secretome and reveal gene acquisitions by horizontal gene transfer.</title>
        <authorList>
            <person name="Misner I."/>
            <person name="Blouin N."/>
            <person name="Leonard G."/>
            <person name="Richards T.A."/>
            <person name="Lane C.E."/>
        </authorList>
    </citation>
    <scope>NUCLEOTIDE SEQUENCE [LARGE SCALE GENOMIC DNA]</scope>
    <source>
        <strain evidence="2 3">ATCC 34112</strain>
    </source>
</reference>
<proteinExistence type="predicted"/>
<dbReference type="Pfam" id="PF24906">
    <property type="entry name" value="Zf_WRKY19"/>
    <property type="match status" value="1"/>
</dbReference>
<accession>A0A1W0A572</accession>
<dbReference type="Proteomes" id="UP000243217">
    <property type="component" value="Unassembled WGS sequence"/>
</dbReference>
<dbReference type="PANTHER" id="PTHR31827:SF1">
    <property type="entry name" value="EMB|CAB89363.1"/>
    <property type="match status" value="1"/>
</dbReference>
<dbReference type="EMBL" id="JNBS01000458">
    <property type="protein sequence ID" value="OQS05434.1"/>
    <property type="molecule type" value="Genomic_DNA"/>
</dbReference>
<evidence type="ECO:0000313" key="3">
    <source>
        <dbReference type="Proteomes" id="UP000243217"/>
    </source>
</evidence>